<protein>
    <submittedName>
        <fullName evidence="2">Uncharacterized protein</fullName>
    </submittedName>
</protein>
<feature type="region of interest" description="Disordered" evidence="1">
    <location>
        <begin position="1"/>
        <end position="67"/>
    </location>
</feature>
<organism evidence="2 3">
    <name type="scientific">Pleurodeles waltl</name>
    <name type="common">Iberian ribbed newt</name>
    <dbReference type="NCBI Taxonomy" id="8319"/>
    <lineage>
        <taxon>Eukaryota</taxon>
        <taxon>Metazoa</taxon>
        <taxon>Chordata</taxon>
        <taxon>Craniata</taxon>
        <taxon>Vertebrata</taxon>
        <taxon>Euteleostomi</taxon>
        <taxon>Amphibia</taxon>
        <taxon>Batrachia</taxon>
        <taxon>Caudata</taxon>
        <taxon>Salamandroidea</taxon>
        <taxon>Salamandridae</taxon>
        <taxon>Pleurodelinae</taxon>
        <taxon>Pleurodeles</taxon>
    </lineage>
</organism>
<reference evidence="2" key="1">
    <citation type="journal article" date="2022" name="bioRxiv">
        <title>Sequencing and chromosome-scale assembly of the giantPleurodeles waltlgenome.</title>
        <authorList>
            <person name="Brown T."/>
            <person name="Elewa A."/>
            <person name="Iarovenko S."/>
            <person name="Subramanian E."/>
            <person name="Araus A.J."/>
            <person name="Petzold A."/>
            <person name="Susuki M."/>
            <person name="Suzuki K.-i.T."/>
            <person name="Hayashi T."/>
            <person name="Toyoda A."/>
            <person name="Oliveira C."/>
            <person name="Osipova E."/>
            <person name="Leigh N.D."/>
            <person name="Simon A."/>
            <person name="Yun M.H."/>
        </authorList>
    </citation>
    <scope>NUCLEOTIDE SEQUENCE</scope>
    <source>
        <strain evidence="2">20211129_DDA</strain>
        <tissue evidence="2">Liver</tissue>
    </source>
</reference>
<proteinExistence type="predicted"/>
<dbReference type="EMBL" id="JANPWB010000016">
    <property type="protein sequence ID" value="KAJ1080206.1"/>
    <property type="molecule type" value="Genomic_DNA"/>
</dbReference>
<comment type="caution">
    <text evidence="2">The sequence shown here is derived from an EMBL/GenBank/DDBJ whole genome shotgun (WGS) entry which is preliminary data.</text>
</comment>
<keyword evidence="3" id="KW-1185">Reference proteome</keyword>
<feature type="compositionally biased region" description="Basic and acidic residues" evidence="1">
    <location>
        <begin position="50"/>
        <end position="67"/>
    </location>
</feature>
<accession>A0AAV7KM46</accession>
<sequence>MDGKSTGQVAVRPEVQNCDRSEKEGTPSWEEMTESGPGEKRTGGGLQQRTELRRSKMQQDKTKVDQQ</sequence>
<name>A0AAV7KM46_PLEWA</name>
<gene>
    <name evidence="2" type="ORF">NDU88_000426</name>
</gene>
<dbReference type="AlphaFoldDB" id="A0AAV7KM46"/>
<evidence type="ECO:0000313" key="3">
    <source>
        <dbReference type="Proteomes" id="UP001066276"/>
    </source>
</evidence>
<dbReference type="Proteomes" id="UP001066276">
    <property type="component" value="Chromosome 12"/>
</dbReference>
<evidence type="ECO:0000313" key="2">
    <source>
        <dbReference type="EMBL" id="KAJ1080206.1"/>
    </source>
</evidence>
<evidence type="ECO:0000256" key="1">
    <source>
        <dbReference type="SAM" id="MobiDB-lite"/>
    </source>
</evidence>